<dbReference type="Gene3D" id="3.30.1130.10">
    <property type="match status" value="1"/>
</dbReference>
<protein>
    <recommendedName>
        <fullName evidence="6">7,8-dihydroneopterin aldolase</fullName>
        <ecNumber evidence="6">4.1.2.25</ecNumber>
    </recommendedName>
</protein>
<dbReference type="RefSeq" id="WP_233087370.1">
    <property type="nucleotide sequence ID" value="NZ_BAABWN010000002.1"/>
</dbReference>
<dbReference type="PANTHER" id="PTHR42844">
    <property type="entry name" value="DIHYDRONEOPTERIN ALDOLASE 1-RELATED"/>
    <property type="match status" value="1"/>
</dbReference>
<reference evidence="8 9" key="1">
    <citation type="submission" date="2024-04" db="EMBL/GenBank/DDBJ databases">
        <title>Draft genome sequence of Sessilibacter corallicola NBRC 116591.</title>
        <authorList>
            <person name="Miyakawa T."/>
            <person name="Kusuya Y."/>
            <person name="Miura T."/>
        </authorList>
    </citation>
    <scope>NUCLEOTIDE SEQUENCE [LARGE SCALE GENOMIC DNA]</scope>
    <source>
        <strain evidence="8 9">KU-00831-HH</strain>
    </source>
</reference>
<dbReference type="InterPro" id="IPR006156">
    <property type="entry name" value="Dihydroneopterin_aldolase"/>
</dbReference>
<dbReference type="InterPro" id="IPR043133">
    <property type="entry name" value="GTP-CH-I_C/QueF"/>
</dbReference>
<dbReference type="EC" id="4.1.2.25" evidence="6"/>
<dbReference type="SUPFAM" id="SSF55620">
    <property type="entry name" value="Tetrahydrobiopterin biosynthesis enzymes-like"/>
    <property type="match status" value="1"/>
</dbReference>
<dbReference type="PANTHER" id="PTHR42844:SF1">
    <property type="entry name" value="DIHYDRONEOPTERIN ALDOLASE 1-RELATED"/>
    <property type="match status" value="1"/>
</dbReference>
<evidence type="ECO:0000256" key="5">
    <source>
        <dbReference type="ARBA" id="ARBA00023239"/>
    </source>
</evidence>
<dbReference type="Proteomes" id="UP001465153">
    <property type="component" value="Unassembled WGS sequence"/>
</dbReference>
<accession>A0ABQ0A556</accession>
<dbReference type="NCBIfam" id="TIGR00525">
    <property type="entry name" value="folB"/>
    <property type="match status" value="1"/>
</dbReference>
<evidence type="ECO:0000313" key="8">
    <source>
        <dbReference type="EMBL" id="GAA6166782.1"/>
    </source>
</evidence>
<proteinExistence type="inferred from homology"/>
<evidence type="ECO:0000256" key="2">
    <source>
        <dbReference type="ARBA" id="ARBA00005013"/>
    </source>
</evidence>
<dbReference type="Pfam" id="PF02152">
    <property type="entry name" value="FolB"/>
    <property type="match status" value="1"/>
</dbReference>
<evidence type="ECO:0000256" key="4">
    <source>
        <dbReference type="ARBA" id="ARBA00022909"/>
    </source>
</evidence>
<evidence type="ECO:0000256" key="6">
    <source>
        <dbReference type="RuleBase" id="RU362079"/>
    </source>
</evidence>
<feature type="domain" description="Dihydroneopterin aldolase/epimerase" evidence="7">
    <location>
        <begin position="4"/>
        <end position="114"/>
    </location>
</feature>
<comment type="function">
    <text evidence="6">Catalyzes the conversion of 7,8-dihydroneopterin to 6-hydroxymethyl-7,8-dihydropterin.</text>
</comment>
<gene>
    <name evidence="8" type="primary">folB</name>
    <name evidence="8" type="ORF">NBRC116591_05920</name>
</gene>
<dbReference type="NCBIfam" id="TIGR00526">
    <property type="entry name" value="folB_dom"/>
    <property type="match status" value="1"/>
</dbReference>
<dbReference type="SMART" id="SM00905">
    <property type="entry name" value="FolB"/>
    <property type="match status" value="1"/>
</dbReference>
<keyword evidence="9" id="KW-1185">Reference proteome</keyword>
<sequence>MDTVFIEGLTVETVIGVYDWERNVRQTLSVDLEMGFDVANAMASDNLKDTLNYAEVANDIQQLAGNHQCLLLEAFVGILLDQLIQKYHLPWVRIKVRKLGAVANAASVGLVVERGSR</sequence>
<evidence type="ECO:0000313" key="9">
    <source>
        <dbReference type="Proteomes" id="UP001465153"/>
    </source>
</evidence>
<name>A0ABQ0A556_9GAMM</name>
<keyword evidence="4 6" id="KW-0289">Folate biosynthesis</keyword>
<dbReference type="EMBL" id="BAABWN010000002">
    <property type="protein sequence ID" value="GAA6166782.1"/>
    <property type="molecule type" value="Genomic_DNA"/>
</dbReference>
<evidence type="ECO:0000259" key="7">
    <source>
        <dbReference type="SMART" id="SM00905"/>
    </source>
</evidence>
<evidence type="ECO:0000256" key="3">
    <source>
        <dbReference type="ARBA" id="ARBA00005708"/>
    </source>
</evidence>
<comment type="pathway">
    <text evidence="2 6">Cofactor biosynthesis; tetrahydrofolate biosynthesis; 2-amino-4-hydroxy-6-hydroxymethyl-7,8-dihydropteridine diphosphate from 7,8-dihydroneopterin triphosphate: step 3/4.</text>
</comment>
<keyword evidence="5 6" id="KW-0456">Lyase</keyword>
<dbReference type="CDD" id="cd00534">
    <property type="entry name" value="DHNA_DHNTPE"/>
    <property type="match status" value="1"/>
</dbReference>
<evidence type="ECO:0000256" key="1">
    <source>
        <dbReference type="ARBA" id="ARBA00001353"/>
    </source>
</evidence>
<comment type="catalytic activity">
    <reaction evidence="1 6">
        <text>7,8-dihydroneopterin = 6-hydroxymethyl-7,8-dihydropterin + glycolaldehyde</text>
        <dbReference type="Rhea" id="RHEA:10540"/>
        <dbReference type="ChEBI" id="CHEBI:17001"/>
        <dbReference type="ChEBI" id="CHEBI:17071"/>
        <dbReference type="ChEBI" id="CHEBI:44841"/>
        <dbReference type="EC" id="4.1.2.25"/>
    </reaction>
</comment>
<comment type="caution">
    <text evidence="8">The sequence shown here is derived from an EMBL/GenBank/DDBJ whole genome shotgun (WGS) entry which is preliminary data.</text>
</comment>
<comment type="similarity">
    <text evidence="3 6">Belongs to the DHNA family.</text>
</comment>
<organism evidence="8 9">
    <name type="scientific">Sessilibacter corallicola</name>
    <dbReference type="NCBI Taxonomy" id="2904075"/>
    <lineage>
        <taxon>Bacteria</taxon>
        <taxon>Pseudomonadati</taxon>
        <taxon>Pseudomonadota</taxon>
        <taxon>Gammaproteobacteria</taxon>
        <taxon>Cellvibrionales</taxon>
        <taxon>Cellvibrionaceae</taxon>
        <taxon>Sessilibacter</taxon>
    </lineage>
</organism>
<dbReference type="InterPro" id="IPR006157">
    <property type="entry name" value="FolB_dom"/>
</dbReference>